<dbReference type="InterPro" id="IPR025110">
    <property type="entry name" value="AMP-bd_C"/>
</dbReference>
<dbReference type="CDD" id="cd05930">
    <property type="entry name" value="A_NRPS"/>
    <property type="match status" value="1"/>
</dbReference>
<dbReference type="NCBIfam" id="TIGR01733">
    <property type="entry name" value="AA-adenyl-dom"/>
    <property type="match status" value="1"/>
</dbReference>
<protein>
    <recommendedName>
        <fullName evidence="5">Carrier domain-containing protein</fullName>
    </recommendedName>
</protein>
<dbReference type="InterPro" id="IPR006162">
    <property type="entry name" value="Ppantetheine_attach_site"/>
</dbReference>
<dbReference type="SUPFAM" id="SSF47336">
    <property type="entry name" value="ACP-like"/>
    <property type="match status" value="2"/>
</dbReference>
<dbReference type="InterPro" id="IPR010071">
    <property type="entry name" value="AA_adenyl_dom"/>
</dbReference>
<dbReference type="SMART" id="SM00823">
    <property type="entry name" value="PKS_PP"/>
    <property type="match status" value="2"/>
</dbReference>
<evidence type="ECO:0000313" key="6">
    <source>
        <dbReference type="EMBL" id="GAA3755692.1"/>
    </source>
</evidence>
<dbReference type="RefSeq" id="WP_344974036.1">
    <property type="nucleotide sequence ID" value="NZ_BAABDD010000021.1"/>
</dbReference>
<dbReference type="Pfam" id="PF00550">
    <property type="entry name" value="PP-binding"/>
    <property type="match status" value="2"/>
</dbReference>
<dbReference type="Gene3D" id="1.10.1200.10">
    <property type="entry name" value="ACP-like"/>
    <property type="match status" value="2"/>
</dbReference>
<dbReference type="SUPFAM" id="SSF52777">
    <property type="entry name" value="CoA-dependent acyltransferases"/>
    <property type="match status" value="6"/>
</dbReference>
<dbReference type="InterPro" id="IPR036736">
    <property type="entry name" value="ACP-like_sf"/>
</dbReference>
<dbReference type="Pfam" id="PF00668">
    <property type="entry name" value="Condensation"/>
    <property type="match status" value="3"/>
</dbReference>
<evidence type="ECO:0000313" key="7">
    <source>
        <dbReference type="Proteomes" id="UP001500908"/>
    </source>
</evidence>
<dbReference type="PANTHER" id="PTHR45527:SF1">
    <property type="entry name" value="FATTY ACID SYNTHASE"/>
    <property type="match status" value="1"/>
</dbReference>
<dbReference type="Gene3D" id="3.40.50.12780">
    <property type="entry name" value="N-terminal domain of ligase-like"/>
    <property type="match status" value="1"/>
</dbReference>
<dbReference type="Gene3D" id="3.30.300.30">
    <property type="match status" value="1"/>
</dbReference>
<keyword evidence="7" id="KW-1185">Reference proteome</keyword>
<name>A0ABP7G419_9ACTN</name>
<dbReference type="Gene3D" id="3.30.559.30">
    <property type="entry name" value="Nonribosomal peptide synthetase, condensation domain"/>
    <property type="match status" value="3"/>
</dbReference>
<dbReference type="InterPro" id="IPR029058">
    <property type="entry name" value="AB_hydrolase_fold"/>
</dbReference>
<dbReference type="InterPro" id="IPR020845">
    <property type="entry name" value="AMP-binding_CS"/>
</dbReference>
<feature type="domain" description="Carrier" evidence="5">
    <location>
        <begin position="1915"/>
        <end position="1990"/>
    </location>
</feature>
<dbReference type="InterPro" id="IPR045851">
    <property type="entry name" value="AMP-bd_C_sf"/>
</dbReference>
<comment type="cofactor">
    <cofactor evidence="1">
        <name>pantetheine 4'-phosphate</name>
        <dbReference type="ChEBI" id="CHEBI:47942"/>
    </cofactor>
</comment>
<dbReference type="PROSITE" id="PS00455">
    <property type="entry name" value="AMP_BINDING"/>
    <property type="match status" value="1"/>
</dbReference>
<dbReference type="PROSITE" id="PS50075">
    <property type="entry name" value="CARRIER"/>
    <property type="match status" value="2"/>
</dbReference>
<gene>
    <name evidence="6" type="ORF">GCM10022402_37830</name>
</gene>
<dbReference type="EMBL" id="BAABDD010000021">
    <property type="protein sequence ID" value="GAA3755692.1"/>
    <property type="molecule type" value="Genomic_DNA"/>
</dbReference>
<dbReference type="InterPro" id="IPR042099">
    <property type="entry name" value="ANL_N_sf"/>
</dbReference>
<dbReference type="InterPro" id="IPR023213">
    <property type="entry name" value="CAT-like_dom_sf"/>
</dbReference>
<feature type="domain" description="Carrier" evidence="5">
    <location>
        <begin position="949"/>
        <end position="1023"/>
    </location>
</feature>
<proteinExistence type="predicted"/>
<dbReference type="InterPro" id="IPR001031">
    <property type="entry name" value="Thioesterase"/>
</dbReference>
<evidence type="ECO:0000256" key="2">
    <source>
        <dbReference type="ARBA" id="ARBA00022450"/>
    </source>
</evidence>
<dbReference type="Gene3D" id="3.40.50.1820">
    <property type="entry name" value="alpha/beta hydrolase"/>
    <property type="match status" value="1"/>
</dbReference>
<keyword evidence="2" id="KW-0596">Phosphopantetheine</keyword>
<dbReference type="Proteomes" id="UP001500908">
    <property type="component" value="Unassembled WGS sequence"/>
</dbReference>
<dbReference type="SUPFAM" id="SSF56801">
    <property type="entry name" value="Acetyl-CoA synthetase-like"/>
    <property type="match status" value="1"/>
</dbReference>
<dbReference type="Pfam" id="PF00975">
    <property type="entry name" value="Thioesterase"/>
    <property type="match status" value="1"/>
</dbReference>
<comment type="caution">
    <text evidence="6">The sequence shown here is derived from an EMBL/GenBank/DDBJ whole genome shotgun (WGS) entry which is preliminary data.</text>
</comment>
<dbReference type="InterPro" id="IPR009081">
    <property type="entry name" value="PP-bd_ACP"/>
</dbReference>
<dbReference type="PANTHER" id="PTHR45527">
    <property type="entry name" value="NONRIBOSOMAL PEPTIDE SYNTHETASE"/>
    <property type="match status" value="1"/>
</dbReference>
<reference evidence="7" key="1">
    <citation type="journal article" date="2019" name="Int. J. Syst. Evol. Microbiol.">
        <title>The Global Catalogue of Microorganisms (GCM) 10K type strain sequencing project: providing services to taxonomists for standard genome sequencing and annotation.</title>
        <authorList>
            <consortium name="The Broad Institute Genomics Platform"/>
            <consortium name="The Broad Institute Genome Sequencing Center for Infectious Disease"/>
            <person name="Wu L."/>
            <person name="Ma J."/>
        </authorList>
    </citation>
    <scope>NUCLEOTIDE SEQUENCE [LARGE SCALE GENOMIC DNA]</scope>
    <source>
        <strain evidence="7">JCM 17137</strain>
    </source>
</reference>
<evidence type="ECO:0000256" key="1">
    <source>
        <dbReference type="ARBA" id="ARBA00001957"/>
    </source>
</evidence>
<dbReference type="Gene3D" id="3.30.559.10">
    <property type="entry name" value="Chloramphenicol acetyltransferase-like domain"/>
    <property type="match status" value="3"/>
</dbReference>
<sequence length="2262" mass="247385">MTTAETTWSDLPLSAEQEGLLYLHRMEPESARYLVPVAFEITGELDVAALEGALAALVHRHPVLTAVPADSSLDADPRRPLPLTHRKAPGVLGREAVDLLRSEATAPMDPDSTGMARALLVTAAPERAYLLLVVHHAVFDGESSGVLVRDLWRFYRAERNGVPVDTQPLPARIYTSCDRSRQQLSHQESERLRAYWRGVLADTPPMVELPADGATDGPHSAAVPIELPAETVTAFARRHRVGGSALLLAAYQRTLARYAGRQRVLVAVPVNTRNDPQLDEAVGCFVTTVLVRSQPFEGQSVSEHVRAVQAEMARAVDHSQLPYRQIAELSDTDEGFNCVFSYQSWYGRGVFGDSPPELHIRLLEEIQQPVVGDLTLEMLADDDRLRGQLRYALDRFAPETAEAFAAQLTSTVRAMAEDADAPIDALADVAARSDRTDRPLDHGSDVDRLFREAVERFADRVALEEGDRAWTYRELDEQVSRIAAGLRAQGVNPGDRVGLLMRRGAGQVLAVLAVLRAGSIFVPLDPSHPDRRLEDLVGRANLALIVREADDRVTPTGARGVELADLAGDHPFVEFCHRAAEPAYVLFTSGSTGAPKGVVVAHRALVNHLEWARRYFSVTPDDVMAFSGTLSFDVTLHQLFLPLVSGARLAVVPEGEQRDADAMARTLRRHGATLLHVVPALLRGLTDSPDFADVATLRSVVSAGEPLTNHLRQAFERVQDAALYNAYGPTEATIYATVFDASTASGQRWTAQADVPIGEPLDNIRCHVLDERMRPVPRGAPGELCLAGEALALGYLDDPQRTAERFCEVSIAGSHERIYRTGDLVRELPAGGLYYLGRIDRQVKLNGFRVELGEVEAALLSVPGVEEAVAAVRRRDDGHPRLVGYVTPAGIDTGKAHAMLTERLPGYMVPSRIVTMHEFPRLPSGKTDRDALPEPAAQHLPTPAEPRAAPASAVVEAVRTAWTEVLGQPPASDDAHFFESGGDSILAMRLVAALRRAGVALDVRVLHRHPVLRELAGALDTDPAVPRRAADVPRAALAPIQSWFFDTVRTDRHHWNQSVLLEPVRPVDPTLLGMALQAVVAAHPLLSARVSADGIDELPPFTVEEPRDLLDCVAVDSDQARDEAIRQAQRSLAPENGVMVRARHLYDRAAGSETLLIVVHHLVVDGVSWHVLLDDLARALDSLEQGELPRLPEEGHAYQAWMANLPELAQDESTVSYWRSVARRRRNADVLLRSAPATLEGQTRRVETEVAEEVGAELLGTLPAALELPVHDLLTGCVALALARWRGCETVSFDVETHGRQAAGEDLSRTVGWFTALYPVTLDVDRRLTPADHLRSVRGELAAVPDGGVGFGACRIHACDASVREELAELPPSLVCFNYLGRIDSDSAGERFRIVDGRVPEARSSRAERPHTVEIYGLVRDGRLRLGITWAPSEIDGVDRETVNALLAQLRTVVTTLVSETRSAPDEVPLTPQQYGILVDSLSAREADRYVEQMSWLWHGPLHIDRFTEAWRHTMRRHTALRASFAWDGTPRLVVHSDIEPQVRVRTDVSWEDLLTEDRQRGFDLGRPCLWRVSVVPEGESRHRILLSFHHALLDGWSTAVVLEDFYLAYLGRPRPYDPTEPDIRTHARWIAARDPAEAQEFWSTRLSGREPGIRPGVTGAVESEQGYGRSELRCKLGDLARVRAEAARAAATDSTLYQAVWAMLLWRFTGGGTPHDVSFGVTLSGRGVQVPGVERVAGLLMSTLPLTVDVHPEKTVLDLVRQVRDTALEVSAFEWASTGQVHDWSGRSGSSPLFESLIVVENYPSTLGEVGQLLADAGVTVELPRVVGARTAYPCTMLLHHEEDELVLTLVHDRSTVPSAAAERIVDLWRRVLLQLGENGQATVGDLVGGLGDDLLPVLAPRREVRADDARAKWPDTPYTQPVKDVWCHVLGVDDVAPTDHFFAVGGHSLAAVRFLHQIGERCGVDVPLDDLLTHPTAAAFAAVVRECAHGRTDRSPLVSLRPGREPVVYLIHPPGGHVACYSELARSYAGPEEIVGVRDPRVDEPGEPRNRTVRELAEEYHALLAPRLENAPAVLGGYSGGGVIAQETARLVHQSTGHAPLVLMIDAAAPNGHTTDTAAEGSFLRQVMAYDRAATRESPEYAADYLDELAAVAGWMEGSGQADPYELLATTLTAVEAHHPEHYPGPVAVVRASETDFGRGSDFDAAADYYRSPALGWEGRCDELSVHFAPGNHVSLLTGENAAALARIIADLVQQHRRRE</sequence>
<dbReference type="InterPro" id="IPR001242">
    <property type="entry name" value="Condensation_dom"/>
</dbReference>
<evidence type="ECO:0000259" key="5">
    <source>
        <dbReference type="PROSITE" id="PS50075"/>
    </source>
</evidence>
<dbReference type="Pfam" id="PF00501">
    <property type="entry name" value="AMP-binding"/>
    <property type="match status" value="1"/>
</dbReference>
<evidence type="ECO:0000256" key="3">
    <source>
        <dbReference type="ARBA" id="ARBA00022553"/>
    </source>
</evidence>
<evidence type="ECO:0000256" key="4">
    <source>
        <dbReference type="SAM" id="MobiDB-lite"/>
    </source>
</evidence>
<keyword evidence="3" id="KW-0597">Phosphoprotein</keyword>
<dbReference type="InterPro" id="IPR000873">
    <property type="entry name" value="AMP-dep_synth/lig_dom"/>
</dbReference>
<dbReference type="Pfam" id="PF13193">
    <property type="entry name" value="AMP-binding_C"/>
    <property type="match status" value="1"/>
</dbReference>
<dbReference type="InterPro" id="IPR020806">
    <property type="entry name" value="PKS_PP-bd"/>
</dbReference>
<dbReference type="PROSITE" id="PS00012">
    <property type="entry name" value="PHOSPHOPANTETHEINE"/>
    <property type="match status" value="1"/>
</dbReference>
<feature type="region of interest" description="Disordered" evidence="4">
    <location>
        <begin position="922"/>
        <end position="947"/>
    </location>
</feature>
<accession>A0ABP7G419</accession>
<organism evidence="6 7">
    <name type="scientific">Salinactinospora qingdaonensis</name>
    <dbReference type="NCBI Taxonomy" id="702744"/>
    <lineage>
        <taxon>Bacteria</taxon>
        <taxon>Bacillati</taxon>
        <taxon>Actinomycetota</taxon>
        <taxon>Actinomycetes</taxon>
        <taxon>Streptosporangiales</taxon>
        <taxon>Nocardiopsidaceae</taxon>
        <taxon>Salinactinospora</taxon>
    </lineage>
</organism>
<dbReference type="SUPFAM" id="SSF53474">
    <property type="entry name" value="alpha/beta-Hydrolases"/>
    <property type="match status" value="1"/>
</dbReference>